<accession>A0ABQ4GEG2</accession>
<keyword evidence="4" id="KW-1185">Reference proteome</keyword>
<name>A0ABQ4GEG2_9ACTN</name>
<keyword evidence="2" id="KW-0472">Membrane</keyword>
<feature type="transmembrane region" description="Helical" evidence="2">
    <location>
        <begin position="112"/>
        <end position="132"/>
    </location>
</feature>
<feature type="region of interest" description="Disordered" evidence="1">
    <location>
        <begin position="419"/>
        <end position="446"/>
    </location>
</feature>
<dbReference type="EMBL" id="BOOF01000002">
    <property type="protein sequence ID" value="GIH59788.1"/>
    <property type="molecule type" value="Genomic_DNA"/>
</dbReference>
<evidence type="ECO:0000256" key="1">
    <source>
        <dbReference type="SAM" id="MobiDB-lite"/>
    </source>
</evidence>
<comment type="caution">
    <text evidence="3">The sequence shown here is derived from an EMBL/GenBank/DDBJ whole genome shotgun (WGS) entry which is preliminary data.</text>
</comment>
<gene>
    <name evidence="3" type="ORF">Msi02_06050</name>
</gene>
<organism evidence="3 4">
    <name type="scientific">Microbispora siamensis</name>
    <dbReference type="NCBI Taxonomy" id="564413"/>
    <lineage>
        <taxon>Bacteria</taxon>
        <taxon>Bacillati</taxon>
        <taxon>Actinomycetota</taxon>
        <taxon>Actinomycetes</taxon>
        <taxon>Streptosporangiales</taxon>
        <taxon>Streptosporangiaceae</taxon>
        <taxon>Microbispora</taxon>
    </lineage>
</organism>
<evidence type="ECO:0000256" key="2">
    <source>
        <dbReference type="SAM" id="Phobius"/>
    </source>
</evidence>
<proteinExistence type="predicted"/>
<protein>
    <recommendedName>
        <fullName evidence="5">Phospholipid methyltransferase</fullName>
    </recommendedName>
</protein>
<reference evidence="3 4" key="1">
    <citation type="submission" date="2021-01" db="EMBL/GenBank/DDBJ databases">
        <title>Whole genome shotgun sequence of Microbispora siamensis NBRC 104113.</title>
        <authorList>
            <person name="Komaki H."/>
            <person name="Tamura T."/>
        </authorList>
    </citation>
    <scope>NUCLEOTIDE SEQUENCE [LARGE SCALE GENOMIC DNA]</scope>
    <source>
        <strain evidence="3 4">NBRC 104113</strain>
    </source>
</reference>
<feature type="transmembrane region" description="Helical" evidence="2">
    <location>
        <begin position="197"/>
        <end position="217"/>
    </location>
</feature>
<evidence type="ECO:0008006" key="5">
    <source>
        <dbReference type="Google" id="ProtNLM"/>
    </source>
</evidence>
<feature type="transmembrane region" description="Helical" evidence="2">
    <location>
        <begin position="45"/>
        <end position="68"/>
    </location>
</feature>
<feature type="transmembrane region" description="Helical" evidence="2">
    <location>
        <begin position="80"/>
        <end position="100"/>
    </location>
</feature>
<keyword evidence="2" id="KW-0812">Transmembrane</keyword>
<evidence type="ECO:0000313" key="3">
    <source>
        <dbReference type="EMBL" id="GIH59788.1"/>
    </source>
</evidence>
<dbReference type="Gene3D" id="1.20.120.1630">
    <property type="match status" value="1"/>
</dbReference>
<dbReference type="Proteomes" id="UP000660454">
    <property type="component" value="Unassembled WGS sequence"/>
</dbReference>
<dbReference type="RefSeq" id="WP_239108066.1">
    <property type="nucleotide sequence ID" value="NZ_BOOF01000002.1"/>
</dbReference>
<evidence type="ECO:0000313" key="4">
    <source>
        <dbReference type="Proteomes" id="UP000660454"/>
    </source>
</evidence>
<keyword evidence="2" id="KW-1133">Transmembrane helix</keyword>
<sequence length="446" mass="46944">MITDMVSTGPVTADSAIGLLRGAALFGPLAAVLVAAAVRRPSERAIAAMILATAWNLLVLALVNVIAVRAGWWSFSARGAVVEGVPVDLLLGWALLWGALPAHAARRLPLPLTVLALTWLDLAFMPLARPLVRLGGDWLYGEALAVALSLVPGLLLARWTTRGVRLGGRATLQAVLAGGLMLGLPVALTGVWRQPGWLAGLGVQVLAAPLTLGLAAVREFAAAGGTPLPYDAPRRLVTSGPYAYVRNPMQVSMTASYLLLGLLDVRFLAAAGVTVAYGAGLAAWHEGEQLAGRFGGAWAAYRSAVRAWLPRLRPSPAMAEAVVHVSATCGQCAPVGRWILRHAPVALRVRPAEEHPRGLRRMTYERADGLRAEGVAALAHAASHLHLGWALAGWVLLLPGLGWFAQLCADAFGAGPRSVPSWPAERGTDENGFTEPADAANRRRVP</sequence>
<feature type="transmembrane region" description="Helical" evidence="2">
    <location>
        <begin position="138"/>
        <end position="159"/>
    </location>
</feature>
<feature type="transmembrane region" description="Helical" evidence="2">
    <location>
        <begin position="20"/>
        <end position="38"/>
    </location>
</feature>
<feature type="transmembrane region" description="Helical" evidence="2">
    <location>
        <begin position="171"/>
        <end position="191"/>
    </location>
</feature>